<protein>
    <submittedName>
        <fullName evidence="1">Uncharacterized protein</fullName>
    </submittedName>
</protein>
<dbReference type="EMBL" id="LT598653">
    <property type="protein sequence ID" value="SBV31141.1"/>
    <property type="molecule type" value="Genomic_DNA"/>
</dbReference>
<sequence length="310" mass="34989">MYDRVLIESLTVASSKAWPKIIERYQFVTDYLEINMPTTADVDRFAQHVGLSRRMFYRLIEDRKRQLIERSSASPVIGRGRPIDKEQELAISDALANHPADALLRDICIEVLRICEERGIKSPSAYAIASRMRIRGKLVEIDARLHYQFDWVLDAAQLDFDIIGSDRVARPAYLLAVIDARRGVTLAHQVHGDKPRALDIINLISSKFAQSRSGSCPKRVAVTRTLWAEVELLVSILCHHSIEVAECAPRTIRSGEALMLVFGGKIGNISLQPRPRRRFPDMERPAIEMALAEAIVGIIVQRQNEEPSSE</sequence>
<dbReference type="RefSeq" id="WP_295322335.1">
    <property type="nucleotide sequence ID" value="NZ_LT598653.1"/>
</dbReference>
<proteinExistence type="predicted"/>
<accession>A0A1Y5PME8</accession>
<gene>
    <name evidence="1" type="ORF">SPPYR_0021</name>
</gene>
<evidence type="ECO:0000313" key="1">
    <source>
        <dbReference type="EMBL" id="SBV31141.1"/>
    </source>
</evidence>
<dbReference type="KEGG" id="sphu:SPPYR_0021"/>
<name>A0A1Y5PME8_9SPHN</name>
<reference evidence="1" key="1">
    <citation type="submission" date="2016-03" db="EMBL/GenBank/DDBJ databases">
        <authorList>
            <person name="Ploux O."/>
        </authorList>
    </citation>
    <scope>NUCLEOTIDE SEQUENCE</scope>
    <source>
        <strain evidence="1">UC10</strain>
    </source>
</reference>
<organism evidence="1">
    <name type="scientific">uncultured Sphingopyxis sp</name>
    <dbReference type="NCBI Taxonomy" id="310581"/>
    <lineage>
        <taxon>Bacteria</taxon>
        <taxon>Pseudomonadati</taxon>
        <taxon>Pseudomonadota</taxon>
        <taxon>Alphaproteobacteria</taxon>
        <taxon>Sphingomonadales</taxon>
        <taxon>Sphingomonadaceae</taxon>
        <taxon>Sphingopyxis</taxon>
        <taxon>environmental samples</taxon>
    </lineage>
</organism>
<dbReference type="AlphaFoldDB" id="A0A1Y5PME8"/>